<keyword evidence="5" id="KW-1185">Reference proteome</keyword>
<dbReference type="SUPFAM" id="SSF52540">
    <property type="entry name" value="P-loop containing nucleoside triphosphate hydrolases"/>
    <property type="match status" value="1"/>
</dbReference>
<keyword evidence="2" id="KW-0547">Nucleotide-binding</keyword>
<keyword evidence="3" id="KW-0812">Transmembrane</keyword>
<feature type="transmembrane region" description="Helical" evidence="3">
    <location>
        <begin position="60"/>
        <end position="82"/>
    </location>
</feature>
<keyword evidence="3" id="KW-0472">Membrane</keyword>
<dbReference type="EMBL" id="JBFDAA010000004">
    <property type="protein sequence ID" value="KAL1137905.1"/>
    <property type="molecule type" value="Genomic_DNA"/>
</dbReference>
<dbReference type="AlphaFoldDB" id="A0ABD0YPS9"/>
<dbReference type="SMART" id="SM00174">
    <property type="entry name" value="RHO"/>
    <property type="match status" value="1"/>
</dbReference>
<evidence type="ECO:0000256" key="1">
    <source>
        <dbReference type="ARBA" id="ARBA00006270"/>
    </source>
</evidence>
<dbReference type="PROSITE" id="PS51421">
    <property type="entry name" value="RAS"/>
    <property type="match status" value="1"/>
</dbReference>
<sequence length="204" mass="23084">MLQTCILSRYCEGEFQRQYYPTYGVDFLRRRTNIQGDRYVTLIIWDVSGHAIKSSMLDKYLYGANIVLLVFDITNLSSFIHINDWMNAVRKFQITTPPVMAIIANKCKIILFTGDMEHQRAVSVDKQVRLANDNGYSAHSVSARTGENVNISLQRICAETLGIRLSRVEQEAQQSVVTAEIVAPPISPLHRGVHLQPSTICLIQ</sequence>
<organism evidence="4 5">
    <name type="scientific">Ranatra chinensis</name>
    <dbReference type="NCBI Taxonomy" id="642074"/>
    <lineage>
        <taxon>Eukaryota</taxon>
        <taxon>Metazoa</taxon>
        <taxon>Ecdysozoa</taxon>
        <taxon>Arthropoda</taxon>
        <taxon>Hexapoda</taxon>
        <taxon>Insecta</taxon>
        <taxon>Pterygota</taxon>
        <taxon>Neoptera</taxon>
        <taxon>Paraneoptera</taxon>
        <taxon>Hemiptera</taxon>
        <taxon>Heteroptera</taxon>
        <taxon>Panheteroptera</taxon>
        <taxon>Nepomorpha</taxon>
        <taxon>Nepidae</taxon>
        <taxon>Ranatrinae</taxon>
        <taxon>Ranatra</taxon>
    </lineage>
</organism>
<reference evidence="4 5" key="1">
    <citation type="submission" date="2024-07" db="EMBL/GenBank/DDBJ databases">
        <title>Chromosome-level genome assembly of the water stick insect Ranatra chinensis (Heteroptera: Nepidae).</title>
        <authorList>
            <person name="Liu X."/>
        </authorList>
    </citation>
    <scope>NUCLEOTIDE SEQUENCE [LARGE SCALE GENOMIC DNA]</scope>
    <source>
        <strain evidence="4">Cailab_2021Rc</strain>
        <tissue evidence="4">Muscle</tissue>
    </source>
</reference>
<evidence type="ECO:0000313" key="5">
    <source>
        <dbReference type="Proteomes" id="UP001558652"/>
    </source>
</evidence>
<dbReference type="InterPro" id="IPR001806">
    <property type="entry name" value="Small_GTPase"/>
</dbReference>
<keyword evidence="3" id="KW-1133">Transmembrane helix</keyword>
<dbReference type="SMART" id="SM00175">
    <property type="entry name" value="RAB"/>
    <property type="match status" value="1"/>
</dbReference>
<evidence type="ECO:0000256" key="3">
    <source>
        <dbReference type="SAM" id="Phobius"/>
    </source>
</evidence>
<dbReference type="PANTHER" id="PTHR47978">
    <property type="match status" value="1"/>
</dbReference>
<comment type="similarity">
    <text evidence="1">Belongs to the small GTPase superfamily. Rab family.</text>
</comment>
<name>A0ABD0YPS9_9HEMI</name>
<dbReference type="Pfam" id="PF00071">
    <property type="entry name" value="Ras"/>
    <property type="match status" value="1"/>
</dbReference>
<comment type="caution">
    <text evidence="4">The sequence shown here is derived from an EMBL/GenBank/DDBJ whole genome shotgun (WGS) entry which is preliminary data.</text>
</comment>
<dbReference type="Gene3D" id="3.40.50.300">
    <property type="entry name" value="P-loop containing nucleotide triphosphate hydrolases"/>
    <property type="match status" value="1"/>
</dbReference>
<accession>A0ABD0YPS9</accession>
<gene>
    <name evidence="4" type="ORF">AAG570_009600</name>
</gene>
<proteinExistence type="inferred from homology"/>
<dbReference type="Proteomes" id="UP001558652">
    <property type="component" value="Unassembled WGS sequence"/>
</dbReference>
<dbReference type="InterPro" id="IPR027417">
    <property type="entry name" value="P-loop_NTPase"/>
</dbReference>
<evidence type="ECO:0000256" key="2">
    <source>
        <dbReference type="ARBA" id="ARBA00022741"/>
    </source>
</evidence>
<evidence type="ECO:0000313" key="4">
    <source>
        <dbReference type="EMBL" id="KAL1137905.1"/>
    </source>
</evidence>
<dbReference type="GO" id="GO:0000166">
    <property type="term" value="F:nucleotide binding"/>
    <property type="evidence" value="ECO:0007669"/>
    <property type="project" value="UniProtKB-KW"/>
</dbReference>
<protein>
    <submittedName>
        <fullName evidence="4">Uncharacterized protein</fullName>
    </submittedName>
</protein>
<dbReference type="SMART" id="SM00173">
    <property type="entry name" value="RAS"/>
    <property type="match status" value="1"/>
</dbReference>
<dbReference type="PROSITE" id="PS51419">
    <property type="entry name" value="RAB"/>
    <property type="match status" value="1"/>
</dbReference>